<dbReference type="SMART" id="SM00419">
    <property type="entry name" value="HTH_CRP"/>
    <property type="match status" value="1"/>
</dbReference>
<dbReference type="Proteomes" id="UP001442494">
    <property type="component" value="Unassembled WGS sequence"/>
</dbReference>
<protein>
    <submittedName>
        <fullName evidence="5">Crp/Fnr family transcriptional regulator</fullName>
    </submittedName>
</protein>
<dbReference type="SUPFAM" id="SSF51206">
    <property type="entry name" value="cAMP-binding domain-like"/>
    <property type="match status" value="1"/>
</dbReference>
<reference evidence="5 6" key="1">
    <citation type="submission" date="2022-04" db="EMBL/GenBank/DDBJ databases">
        <title>Positive selection, recombination, and allopatry shape intraspecific diversity of widespread and dominant cyanobacteria.</title>
        <authorList>
            <person name="Wei J."/>
            <person name="Shu W."/>
            <person name="Hu C."/>
        </authorList>
    </citation>
    <scope>NUCLEOTIDE SEQUENCE [LARGE SCALE GENOMIC DNA]</scope>
    <source>
        <strain evidence="5 6">GB2-A5</strain>
    </source>
</reference>
<evidence type="ECO:0000259" key="4">
    <source>
        <dbReference type="PROSITE" id="PS51063"/>
    </source>
</evidence>
<accession>A0ABV0JKY2</accession>
<organism evidence="5 6">
    <name type="scientific">Funiculus sociatus GB2-A5</name>
    <dbReference type="NCBI Taxonomy" id="2933946"/>
    <lineage>
        <taxon>Bacteria</taxon>
        <taxon>Bacillati</taxon>
        <taxon>Cyanobacteriota</taxon>
        <taxon>Cyanophyceae</taxon>
        <taxon>Coleofasciculales</taxon>
        <taxon>Coleofasciculaceae</taxon>
        <taxon>Funiculus</taxon>
    </lineage>
</organism>
<dbReference type="RefSeq" id="WP_190418460.1">
    <property type="nucleotide sequence ID" value="NZ_JAMPKK010000009.1"/>
</dbReference>
<dbReference type="Pfam" id="PF13545">
    <property type="entry name" value="HTH_Crp_2"/>
    <property type="match status" value="1"/>
</dbReference>
<sequence>MTASLRLFSSPAQLKQRKFARRSLLPLEQDYLWKIESGVVRTLTWLEDDTPITLGVWGTGDIAGKVLSKAEAYQIECLTLVEATLLPVNDWQQTAQLTIQHIQQFQEFMEILHSKSVDAALLRLLSWLAKKFGREIEQGQLIDLRLTHQEIAEIIGATRVTVTRLLNEFEKRGIIQRLPQHFILLHEQQPFWHYEI</sequence>
<dbReference type="SUPFAM" id="SSF46785">
    <property type="entry name" value="Winged helix' DNA-binding domain"/>
    <property type="match status" value="1"/>
</dbReference>
<dbReference type="PRINTS" id="PR00034">
    <property type="entry name" value="HTHCRP"/>
</dbReference>
<dbReference type="EMBL" id="JAMPKK010000009">
    <property type="protein sequence ID" value="MEP0864098.1"/>
    <property type="molecule type" value="Genomic_DNA"/>
</dbReference>
<feature type="domain" description="HTH crp-type" evidence="4">
    <location>
        <begin position="115"/>
        <end position="188"/>
    </location>
</feature>
<evidence type="ECO:0000313" key="6">
    <source>
        <dbReference type="Proteomes" id="UP001442494"/>
    </source>
</evidence>
<evidence type="ECO:0000256" key="1">
    <source>
        <dbReference type="ARBA" id="ARBA00023015"/>
    </source>
</evidence>
<evidence type="ECO:0000256" key="3">
    <source>
        <dbReference type="ARBA" id="ARBA00023163"/>
    </source>
</evidence>
<dbReference type="PROSITE" id="PS51063">
    <property type="entry name" value="HTH_CRP_2"/>
    <property type="match status" value="1"/>
</dbReference>
<dbReference type="CDD" id="cd00092">
    <property type="entry name" value="HTH_CRP"/>
    <property type="match status" value="1"/>
</dbReference>
<comment type="caution">
    <text evidence="5">The sequence shown here is derived from an EMBL/GenBank/DDBJ whole genome shotgun (WGS) entry which is preliminary data.</text>
</comment>
<dbReference type="InterPro" id="IPR012318">
    <property type="entry name" value="HTH_CRP"/>
</dbReference>
<name>A0ABV0JKY2_9CYAN</name>
<keyword evidence="2" id="KW-0238">DNA-binding</keyword>
<dbReference type="PROSITE" id="PS00042">
    <property type="entry name" value="HTH_CRP_1"/>
    <property type="match status" value="1"/>
</dbReference>
<dbReference type="InterPro" id="IPR018490">
    <property type="entry name" value="cNMP-bd_dom_sf"/>
</dbReference>
<dbReference type="InterPro" id="IPR036388">
    <property type="entry name" value="WH-like_DNA-bd_sf"/>
</dbReference>
<dbReference type="Gene3D" id="1.10.10.10">
    <property type="entry name" value="Winged helix-like DNA-binding domain superfamily/Winged helix DNA-binding domain"/>
    <property type="match status" value="1"/>
</dbReference>
<evidence type="ECO:0000313" key="5">
    <source>
        <dbReference type="EMBL" id="MEP0864098.1"/>
    </source>
</evidence>
<gene>
    <name evidence="5" type="ORF">NDI37_06425</name>
</gene>
<evidence type="ECO:0000256" key="2">
    <source>
        <dbReference type="ARBA" id="ARBA00023125"/>
    </source>
</evidence>
<keyword evidence="1" id="KW-0805">Transcription regulation</keyword>
<keyword evidence="3" id="KW-0804">Transcription</keyword>
<dbReference type="InterPro" id="IPR018335">
    <property type="entry name" value="Tscrpt_reg_HTH_Crp-type_CS"/>
</dbReference>
<dbReference type="InterPro" id="IPR036390">
    <property type="entry name" value="WH_DNA-bd_sf"/>
</dbReference>
<keyword evidence="6" id="KW-1185">Reference proteome</keyword>
<proteinExistence type="predicted"/>